<feature type="binding site" evidence="11">
    <location>
        <position position="352"/>
    </location>
    <ligand>
        <name>substrate</name>
    </ligand>
</feature>
<feature type="region of interest" description="Disordered" evidence="13">
    <location>
        <begin position="450"/>
        <end position="503"/>
    </location>
</feature>
<dbReference type="PANTHER" id="PTHR21256">
    <property type="entry name" value="HISTIDINOL DEHYDROGENASE HDH"/>
    <property type="match status" value="1"/>
</dbReference>
<feature type="binding site" evidence="11">
    <location>
        <position position="285"/>
    </location>
    <ligand>
        <name>substrate</name>
    </ligand>
</feature>
<dbReference type="EMBL" id="PNJG02000001">
    <property type="protein sequence ID" value="RKQ36180.1"/>
    <property type="molecule type" value="Genomic_DNA"/>
</dbReference>
<name>A0A495A9Q4_9MICC</name>
<evidence type="ECO:0000256" key="11">
    <source>
        <dbReference type="HAMAP-Rule" id="MF_01024"/>
    </source>
</evidence>
<feature type="binding site" evidence="11">
    <location>
        <position position="237"/>
    </location>
    <ligand>
        <name>NAD(+)</name>
        <dbReference type="ChEBI" id="CHEBI:57540"/>
    </ligand>
</feature>
<dbReference type="InterPro" id="IPR012131">
    <property type="entry name" value="Hstdl_DH"/>
</dbReference>
<proteinExistence type="inferred from homology"/>
<dbReference type="InterPro" id="IPR016161">
    <property type="entry name" value="Ald_DH/histidinol_DH"/>
</dbReference>
<keyword evidence="5 11" id="KW-0479">Metal-binding</keyword>
<evidence type="ECO:0000256" key="3">
    <source>
        <dbReference type="ARBA" id="ARBA00012965"/>
    </source>
</evidence>
<feature type="binding site" evidence="11">
    <location>
        <position position="439"/>
    </location>
    <ligand>
        <name>substrate</name>
    </ligand>
</feature>
<feature type="binding site" evidence="11">
    <location>
        <position position="260"/>
    </location>
    <ligand>
        <name>substrate</name>
    </ligand>
</feature>
<keyword evidence="8 11" id="KW-0520">NAD</keyword>
<dbReference type="SUPFAM" id="SSF53720">
    <property type="entry name" value="ALDH-like"/>
    <property type="match status" value="1"/>
</dbReference>
<organism evidence="14 15">
    <name type="scientific">Kocuria tytonis</name>
    <dbReference type="NCBI Taxonomy" id="2054280"/>
    <lineage>
        <taxon>Bacteria</taxon>
        <taxon>Bacillati</taxon>
        <taxon>Actinomycetota</taxon>
        <taxon>Actinomycetes</taxon>
        <taxon>Micrococcales</taxon>
        <taxon>Micrococcaceae</taxon>
        <taxon>Kocuria</taxon>
    </lineage>
</organism>
<evidence type="ECO:0000256" key="6">
    <source>
        <dbReference type="ARBA" id="ARBA00022833"/>
    </source>
</evidence>
<dbReference type="NCBIfam" id="TIGR00069">
    <property type="entry name" value="hisD"/>
    <property type="match status" value="1"/>
</dbReference>
<feature type="binding site" evidence="11">
    <location>
        <position position="444"/>
    </location>
    <ligand>
        <name>Zn(2+)</name>
        <dbReference type="ChEBI" id="CHEBI:29105"/>
    </ligand>
</feature>
<dbReference type="Proteomes" id="UP000249516">
    <property type="component" value="Unassembled WGS sequence"/>
</dbReference>
<dbReference type="AlphaFoldDB" id="A0A495A9Q4"/>
<evidence type="ECO:0000313" key="14">
    <source>
        <dbReference type="EMBL" id="RKQ36180.1"/>
    </source>
</evidence>
<dbReference type="HAMAP" id="MF_01024">
    <property type="entry name" value="HisD"/>
    <property type="match status" value="1"/>
</dbReference>
<dbReference type="RefSeq" id="WP_121029518.1">
    <property type="nucleotide sequence ID" value="NZ_PNJG02000001.1"/>
</dbReference>
<evidence type="ECO:0000256" key="13">
    <source>
        <dbReference type="SAM" id="MobiDB-lite"/>
    </source>
</evidence>
<evidence type="ECO:0000256" key="4">
    <source>
        <dbReference type="ARBA" id="ARBA00016531"/>
    </source>
</evidence>
<gene>
    <name evidence="11 14" type="primary">hisD</name>
    <name evidence="14" type="ORF">C1C97_000385</name>
</gene>
<evidence type="ECO:0000256" key="5">
    <source>
        <dbReference type="ARBA" id="ARBA00022723"/>
    </source>
</evidence>
<feature type="binding site" evidence="11">
    <location>
        <position position="385"/>
    </location>
    <ligand>
        <name>Zn(2+)</name>
        <dbReference type="ChEBI" id="CHEBI:29105"/>
    </ligand>
</feature>
<evidence type="ECO:0000256" key="2">
    <source>
        <dbReference type="ARBA" id="ARBA00010178"/>
    </source>
</evidence>
<comment type="catalytic activity">
    <reaction evidence="10 11">
        <text>L-histidinol + 2 NAD(+) + H2O = L-histidine + 2 NADH + 3 H(+)</text>
        <dbReference type="Rhea" id="RHEA:20641"/>
        <dbReference type="ChEBI" id="CHEBI:15377"/>
        <dbReference type="ChEBI" id="CHEBI:15378"/>
        <dbReference type="ChEBI" id="CHEBI:57540"/>
        <dbReference type="ChEBI" id="CHEBI:57595"/>
        <dbReference type="ChEBI" id="CHEBI:57699"/>
        <dbReference type="ChEBI" id="CHEBI:57945"/>
        <dbReference type="EC" id="1.1.1.23"/>
    </reaction>
</comment>
<dbReference type="GO" id="GO:0005829">
    <property type="term" value="C:cytosol"/>
    <property type="evidence" value="ECO:0007669"/>
    <property type="project" value="TreeGrafter"/>
</dbReference>
<dbReference type="GO" id="GO:0004399">
    <property type="term" value="F:histidinol dehydrogenase activity"/>
    <property type="evidence" value="ECO:0007669"/>
    <property type="project" value="UniProtKB-UniRule"/>
</dbReference>
<feature type="binding site" evidence="11">
    <location>
        <position position="282"/>
    </location>
    <ligand>
        <name>substrate</name>
    </ligand>
</feature>
<dbReference type="GO" id="GO:0051287">
    <property type="term" value="F:NAD binding"/>
    <property type="evidence" value="ECO:0007669"/>
    <property type="project" value="InterPro"/>
</dbReference>
<dbReference type="UniPathway" id="UPA00031">
    <property type="reaction ID" value="UER00014"/>
</dbReference>
<keyword evidence="6 11" id="KW-0862">Zinc</keyword>
<dbReference type="PRINTS" id="PR00083">
    <property type="entry name" value="HOLDHDRGNASE"/>
</dbReference>
<feature type="binding site" evidence="11">
    <location>
        <position position="210"/>
    </location>
    <ligand>
        <name>NAD(+)</name>
        <dbReference type="ChEBI" id="CHEBI:57540"/>
    </ligand>
</feature>
<evidence type="ECO:0000313" key="15">
    <source>
        <dbReference type="Proteomes" id="UP000249516"/>
    </source>
</evidence>
<dbReference type="Pfam" id="PF00815">
    <property type="entry name" value="Histidinol_dh"/>
    <property type="match status" value="1"/>
</dbReference>
<feature type="compositionally biased region" description="Low complexity" evidence="13">
    <location>
        <begin position="455"/>
        <end position="474"/>
    </location>
</feature>
<feature type="binding site" evidence="11">
    <location>
        <position position="282"/>
    </location>
    <ligand>
        <name>Zn(2+)</name>
        <dbReference type="ChEBI" id="CHEBI:29105"/>
    </ligand>
</feature>
<comment type="cofactor">
    <cofactor evidence="11">
        <name>Zn(2+)</name>
        <dbReference type="ChEBI" id="CHEBI:29105"/>
    </cofactor>
    <text evidence="11">Binds 1 zinc ion per subunit.</text>
</comment>
<feature type="active site" description="Proton acceptor" evidence="11">
    <location>
        <position position="352"/>
    </location>
</feature>
<dbReference type="Gene3D" id="3.40.50.1980">
    <property type="entry name" value="Nitrogenase molybdenum iron protein domain"/>
    <property type="match status" value="2"/>
</dbReference>
<keyword evidence="15" id="KW-1185">Reference proteome</keyword>
<feature type="active site" description="Proton acceptor" evidence="11">
    <location>
        <position position="351"/>
    </location>
</feature>
<evidence type="ECO:0000256" key="8">
    <source>
        <dbReference type="ARBA" id="ARBA00023027"/>
    </source>
</evidence>
<feature type="binding site" evidence="11">
    <location>
        <position position="285"/>
    </location>
    <ligand>
        <name>Zn(2+)</name>
        <dbReference type="ChEBI" id="CHEBI:29105"/>
    </ligand>
</feature>
<dbReference type="GO" id="GO:0000105">
    <property type="term" value="P:L-histidine biosynthetic process"/>
    <property type="evidence" value="ECO:0007669"/>
    <property type="project" value="UniProtKB-UniRule"/>
</dbReference>
<accession>A0A495A9Q4</accession>
<comment type="similarity">
    <text evidence="2 11 12">Belongs to the histidinol dehydrogenase family.</text>
</comment>
<keyword evidence="9 11" id="KW-0368">Histidine biosynthesis</keyword>
<dbReference type="Gene3D" id="1.20.5.1300">
    <property type="match status" value="1"/>
</dbReference>
<evidence type="ECO:0000256" key="7">
    <source>
        <dbReference type="ARBA" id="ARBA00023002"/>
    </source>
</evidence>
<dbReference type="InterPro" id="IPR001692">
    <property type="entry name" value="Histidinol_DH_CS"/>
</dbReference>
<keyword evidence="11" id="KW-0028">Amino-acid biosynthesis</keyword>
<reference evidence="14 15" key="1">
    <citation type="submission" date="2018-10" db="EMBL/GenBank/DDBJ databases">
        <title>Kocuria tytouropygialis sp. nov., isolated from the uropygial gland of an American barn owl (Tyto furcata).</title>
        <authorList>
            <person name="Braun M.S."/>
            <person name="Wang E."/>
            <person name="Zimmermann S."/>
            <person name="Wagner H."/>
            <person name="Wink M."/>
        </authorList>
    </citation>
    <scope>NUCLEOTIDE SEQUENCE [LARGE SCALE GENOMIC DNA]</scope>
    <source>
        <strain evidence="14 15">442</strain>
    </source>
</reference>
<evidence type="ECO:0000256" key="10">
    <source>
        <dbReference type="ARBA" id="ARBA00049489"/>
    </source>
</evidence>
<dbReference type="FunFam" id="3.40.50.1980:FF:000001">
    <property type="entry name" value="Histidinol dehydrogenase"/>
    <property type="match status" value="1"/>
</dbReference>
<protein>
    <recommendedName>
        <fullName evidence="4 11">Histidinol dehydrogenase</fullName>
        <shortName evidence="11">HDH</shortName>
        <ecNumber evidence="3 11">1.1.1.23</ecNumber>
    </recommendedName>
</protein>
<dbReference type="CDD" id="cd06572">
    <property type="entry name" value="Histidinol_dh"/>
    <property type="match status" value="1"/>
</dbReference>
<evidence type="ECO:0000256" key="1">
    <source>
        <dbReference type="ARBA" id="ARBA00003850"/>
    </source>
</evidence>
<dbReference type="OrthoDB" id="9805269at2"/>
<evidence type="ECO:0000256" key="9">
    <source>
        <dbReference type="ARBA" id="ARBA00023102"/>
    </source>
</evidence>
<feature type="binding site" evidence="11">
    <location>
        <position position="444"/>
    </location>
    <ligand>
        <name>substrate</name>
    </ligand>
</feature>
<comment type="caution">
    <text evidence="14">The sequence shown here is derived from an EMBL/GenBank/DDBJ whole genome shotgun (WGS) entry which is preliminary data.</text>
</comment>
<feature type="binding site" evidence="11">
    <location>
        <position position="146"/>
    </location>
    <ligand>
        <name>NAD(+)</name>
        <dbReference type="ChEBI" id="CHEBI:57540"/>
    </ligand>
</feature>
<sequence>MSTHTPDLPSTAENGCYLRVVDLRGRQLGWDELRRAVPRQAASSVADAENSVRGIIADVRRRGADAVRELAQRFDGVTQDRIRVPREDIERAVAELDPAVRRGLETAIARTRAFAAAQRPADVTVEVAPGATLRHRWTPVRRAGLYIPGGLAVYPSSVVMNVVPAQAAGVESVVLCSPPQKEFGGLPHPVILGAAGLLGVAEVWAVGGAQSLAAMAYGLTDGADVLEPVNTITGPGNIFVAMAKRQLRSVVGVDAEAGTTEIAVLADDAADPRYVAADLISQAEHDPAAGSVLITDSPQLARAVEREFSAQVPAARHRERITTALGGPQSGVVLTDGLEQSIAVADAYAAEHLEIHTRNPRDVAARIRNAGAVFVGPYSPVPLGDYAAGSNHVLPTGGTAVFQSGLQAASFMKAVQVVEYSRDALAELEPDIVALSASEDLPAHGRAVTIRSESAPTAGAGAAVPGPGPAECGPSRGSDAAGAPSPGRDTANGAPAHEIHGEA</sequence>
<dbReference type="PANTHER" id="PTHR21256:SF2">
    <property type="entry name" value="HISTIDINE BIOSYNTHESIS TRIFUNCTIONAL PROTEIN"/>
    <property type="match status" value="1"/>
</dbReference>
<comment type="function">
    <text evidence="1 11">Catalyzes the sequential NAD-dependent oxidations of L-histidinol to L-histidinaldehyde and then to L-histidine.</text>
</comment>
<feature type="binding site" evidence="11">
    <location>
        <position position="385"/>
    </location>
    <ligand>
        <name>substrate</name>
    </ligand>
</feature>
<dbReference type="GO" id="GO:0008270">
    <property type="term" value="F:zinc ion binding"/>
    <property type="evidence" value="ECO:0007669"/>
    <property type="project" value="UniProtKB-UniRule"/>
</dbReference>
<evidence type="ECO:0000256" key="12">
    <source>
        <dbReference type="RuleBase" id="RU004175"/>
    </source>
</evidence>
<comment type="pathway">
    <text evidence="11">Amino-acid biosynthesis; L-histidine biosynthesis; L-histidine from 5-phospho-alpha-D-ribose 1-diphosphate: step 9/9.</text>
</comment>
<dbReference type="PROSITE" id="PS00611">
    <property type="entry name" value="HISOL_DEHYDROGENASE"/>
    <property type="match status" value="1"/>
</dbReference>
<keyword evidence="7 11" id="KW-0560">Oxidoreductase</keyword>
<dbReference type="EC" id="1.1.1.23" evidence="3 11"/>